<evidence type="ECO:0000313" key="2">
    <source>
        <dbReference type="Proteomes" id="UP000265520"/>
    </source>
</evidence>
<name>A0A392S722_9FABA</name>
<evidence type="ECO:0000313" key="1">
    <source>
        <dbReference type="EMBL" id="MCI43685.1"/>
    </source>
</evidence>
<proteinExistence type="predicted"/>
<protein>
    <submittedName>
        <fullName evidence="1">Uncharacterized protein</fullName>
    </submittedName>
</protein>
<feature type="non-terminal residue" evidence="1">
    <location>
        <position position="1"/>
    </location>
</feature>
<dbReference type="AlphaFoldDB" id="A0A392S722"/>
<dbReference type="EMBL" id="LXQA010320800">
    <property type="protein sequence ID" value="MCI43685.1"/>
    <property type="molecule type" value="Genomic_DNA"/>
</dbReference>
<keyword evidence="2" id="KW-1185">Reference proteome</keyword>
<sequence>TTTPSGGVIAAQRRFAGHSPLLGIILENENGILIEVSLA</sequence>
<reference evidence="1 2" key="1">
    <citation type="journal article" date="2018" name="Front. Plant Sci.">
        <title>Red Clover (Trifolium pratense) and Zigzag Clover (T. medium) - A Picture of Genomic Similarities and Differences.</title>
        <authorList>
            <person name="Dluhosova J."/>
            <person name="Istvanek J."/>
            <person name="Nedelnik J."/>
            <person name="Repkova J."/>
        </authorList>
    </citation>
    <scope>NUCLEOTIDE SEQUENCE [LARGE SCALE GENOMIC DNA]</scope>
    <source>
        <strain evidence="2">cv. 10/8</strain>
        <tissue evidence="1">Leaf</tissue>
    </source>
</reference>
<dbReference type="Proteomes" id="UP000265520">
    <property type="component" value="Unassembled WGS sequence"/>
</dbReference>
<organism evidence="1 2">
    <name type="scientific">Trifolium medium</name>
    <dbReference type="NCBI Taxonomy" id="97028"/>
    <lineage>
        <taxon>Eukaryota</taxon>
        <taxon>Viridiplantae</taxon>
        <taxon>Streptophyta</taxon>
        <taxon>Embryophyta</taxon>
        <taxon>Tracheophyta</taxon>
        <taxon>Spermatophyta</taxon>
        <taxon>Magnoliopsida</taxon>
        <taxon>eudicotyledons</taxon>
        <taxon>Gunneridae</taxon>
        <taxon>Pentapetalae</taxon>
        <taxon>rosids</taxon>
        <taxon>fabids</taxon>
        <taxon>Fabales</taxon>
        <taxon>Fabaceae</taxon>
        <taxon>Papilionoideae</taxon>
        <taxon>50 kb inversion clade</taxon>
        <taxon>NPAAA clade</taxon>
        <taxon>Hologalegina</taxon>
        <taxon>IRL clade</taxon>
        <taxon>Trifolieae</taxon>
        <taxon>Trifolium</taxon>
    </lineage>
</organism>
<feature type="non-terminal residue" evidence="1">
    <location>
        <position position="39"/>
    </location>
</feature>
<comment type="caution">
    <text evidence="1">The sequence shown here is derived from an EMBL/GenBank/DDBJ whole genome shotgun (WGS) entry which is preliminary data.</text>
</comment>
<accession>A0A392S722</accession>